<feature type="domain" description="PiggyBac transposable element-derived protein" evidence="1">
    <location>
        <begin position="10"/>
        <end position="124"/>
    </location>
</feature>
<dbReference type="PANTHER" id="PTHR47272">
    <property type="entry name" value="DDE_TNP_1_7 DOMAIN-CONTAINING PROTEIN"/>
    <property type="match status" value="1"/>
</dbReference>
<dbReference type="InterPro" id="IPR029526">
    <property type="entry name" value="PGBD"/>
</dbReference>
<dbReference type="Pfam" id="PF13843">
    <property type="entry name" value="DDE_Tnp_1_7"/>
    <property type="match status" value="1"/>
</dbReference>
<evidence type="ECO:0000259" key="1">
    <source>
        <dbReference type="Pfam" id="PF13843"/>
    </source>
</evidence>
<dbReference type="Proteomes" id="UP001314205">
    <property type="component" value="Unassembled WGS sequence"/>
</dbReference>
<gene>
    <name evidence="2" type="ORF">PARMNEM_LOCUS4892</name>
</gene>
<keyword evidence="3" id="KW-1185">Reference proteome</keyword>
<sequence length="275" mass="31500">MSNRIGPVAKKLKNDKTLERGQWDEKVGDDENVCVVKWIDTKAVTMLSTCSGSAPADTCKRWCIKEKRKIDVARPEAVRNYNTSMGRIDLCDRLIAYYRSATRTRKWTVRTFCHFLDLVVVNCWIMYTRCCTEENVQRKDMLGLLQYRLNLVKAMMKYSGGKVEPNFLIPGSIFCPSTSPSTRSSLTAASEGLQCTDDPPTKKHRLVVPQPQLEIRLNSVDHLPRFVDSKSASKCRHPTCSSRSRTMCVKCNMYIYVLKNNCFESYHTNKNFGPR</sequence>
<proteinExistence type="predicted"/>
<protein>
    <recommendedName>
        <fullName evidence="1">PiggyBac transposable element-derived protein domain-containing protein</fullName>
    </recommendedName>
</protein>
<dbReference type="PANTHER" id="PTHR47272:SF2">
    <property type="entry name" value="PIGGYBAC TRANSPOSABLE ELEMENT-DERIVED PROTEIN 3-LIKE"/>
    <property type="match status" value="1"/>
</dbReference>
<dbReference type="EMBL" id="CAVLGL010000057">
    <property type="protein sequence ID" value="CAK1583501.1"/>
    <property type="molecule type" value="Genomic_DNA"/>
</dbReference>
<evidence type="ECO:0000313" key="2">
    <source>
        <dbReference type="EMBL" id="CAK1583501.1"/>
    </source>
</evidence>
<dbReference type="AlphaFoldDB" id="A0AAV1KP05"/>
<comment type="caution">
    <text evidence="2">The sequence shown here is derived from an EMBL/GenBank/DDBJ whole genome shotgun (WGS) entry which is preliminary data.</text>
</comment>
<organism evidence="2 3">
    <name type="scientific">Parnassius mnemosyne</name>
    <name type="common">clouded apollo</name>
    <dbReference type="NCBI Taxonomy" id="213953"/>
    <lineage>
        <taxon>Eukaryota</taxon>
        <taxon>Metazoa</taxon>
        <taxon>Ecdysozoa</taxon>
        <taxon>Arthropoda</taxon>
        <taxon>Hexapoda</taxon>
        <taxon>Insecta</taxon>
        <taxon>Pterygota</taxon>
        <taxon>Neoptera</taxon>
        <taxon>Endopterygota</taxon>
        <taxon>Lepidoptera</taxon>
        <taxon>Glossata</taxon>
        <taxon>Ditrysia</taxon>
        <taxon>Papilionoidea</taxon>
        <taxon>Papilionidae</taxon>
        <taxon>Parnassiinae</taxon>
        <taxon>Parnassini</taxon>
        <taxon>Parnassius</taxon>
        <taxon>Driopa</taxon>
    </lineage>
</organism>
<name>A0AAV1KP05_9NEOP</name>
<accession>A0AAV1KP05</accession>
<evidence type="ECO:0000313" key="3">
    <source>
        <dbReference type="Proteomes" id="UP001314205"/>
    </source>
</evidence>
<reference evidence="2 3" key="1">
    <citation type="submission" date="2023-11" db="EMBL/GenBank/DDBJ databases">
        <authorList>
            <person name="Hedman E."/>
            <person name="Englund M."/>
            <person name="Stromberg M."/>
            <person name="Nyberg Akerstrom W."/>
            <person name="Nylinder S."/>
            <person name="Jareborg N."/>
            <person name="Kallberg Y."/>
            <person name="Kronander E."/>
        </authorList>
    </citation>
    <scope>NUCLEOTIDE SEQUENCE [LARGE SCALE GENOMIC DNA]</scope>
</reference>